<dbReference type="Proteomes" id="UP001392318">
    <property type="component" value="Unassembled WGS sequence"/>
</dbReference>
<keyword evidence="2" id="KW-1185">Reference proteome</keyword>
<proteinExistence type="predicted"/>
<protein>
    <submittedName>
        <fullName evidence="1">Uncharacterized protein</fullName>
    </submittedName>
</protein>
<name>A0ACC6RWZ4_9BURK</name>
<reference evidence="1" key="1">
    <citation type="submission" date="2024-01" db="EMBL/GenBank/DDBJ databases">
        <title>The diversity of rhizobia nodulating Mimosa spp. in eleven states of Brazil covering several biomes is determined by host plant, location, and edaphic factors.</title>
        <authorList>
            <person name="Rouws L."/>
            <person name="Barauna A."/>
            <person name="Beukes C."/>
            <person name="De Faria S.M."/>
            <person name="Gross E."/>
            <person name="Dos Reis Junior F.B."/>
            <person name="Simon M."/>
            <person name="Maluk M."/>
            <person name="Odee D.W."/>
            <person name="Kenicer G."/>
            <person name="Young J.P.W."/>
            <person name="Reis V.M."/>
            <person name="Zilli J."/>
            <person name="James E.K."/>
        </authorList>
    </citation>
    <scope>NUCLEOTIDE SEQUENCE</scope>
    <source>
        <strain evidence="1">JPY452</strain>
    </source>
</reference>
<evidence type="ECO:0000313" key="1">
    <source>
        <dbReference type="EMBL" id="MEM5406286.1"/>
    </source>
</evidence>
<accession>A0ACC6RWZ4</accession>
<gene>
    <name evidence="1" type="ORF">VSR83_40985</name>
</gene>
<evidence type="ECO:0000313" key="2">
    <source>
        <dbReference type="Proteomes" id="UP001392318"/>
    </source>
</evidence>
<organism evidence="1 2">
    <name type="scientific">Paraburkholderia unamae</name>
    <dbReference type="NCBI Taxonomy" id="219649"/>
    <lineage>
        <taxon>Bacteria</taxon>
        <taxon>Pseudomonadati</taxon>
        <taxon>Pseudomonadota</taxon>
        <taxon>Betaproteobacteria</taxon>
        <taxon>Burkholderiales</taxon>
        <taxon>Burkholderiaceae</taxon>
        <taxon>Paraburkholderia</taxon>
    </lineage>
</organism>
<comment type="caution">
    <text evidence="1">The sequence shown here is derived from an EMBL/GenBank/DDBJ whole genome shotgun (WGS) entry which is preliminary data.</text>
</comment>
<sequence>MNHLTYLETAVLDTPVFGFASTDVKHPYAMLFRRYVDARGAVRARCAVVNCSSPIEAEQAVLSHVFGASVH</sequence>
<dbReference type="EMBL" id="JAYMRU010000070">
    <property type="protein sequence ID" value="MEM5406286.1"/>
    <property type="molecule type" value="Genomic_DNA"/>
</dbReference>